<keyword evidence="4" id="KW-1185">Reference proteome</keyword>
<dbReference type="InterPro" id="IPR027417">
    <property type="entry name" value="P-loop_NTPase"/>
</dbReference>
<proteinExistence type="predicted"/>
<dbReference type="AlphaFoldDB" id="A0A3N0DIL6"/>
<dbReference type="Pfam" id="PF13173">
    <property type="entry name" value="AAA_14"/>
    <property type="match status" value="1"/>
</dbReference>
<dbReference type="Proteomes" id="UP000267469">
    <property type="component" value="Unassembled WGS sequence"/>
</dbReference>
<evidence type="ECO:0000313" key="3">
    <source>
        <dbReference type="EMBL" id="RNL75231.1"/>
    </source>
</evidence>
<dbReference type="InterPro" id="IPR025420">
    <property type="entry name" value="DUF4143"/>
</dbReference>
<dbReference type="EMBL" id="RJTM01000172">
    <property type="protein sequence ID" value="RNL75231.1"/>
    <property type="molecule type" value="Genomic_DNA"/>
</dbReference>
<feature type="domain" description="AAA" evidence="1">
    <location>
        <begin position="31"/>
        <end position="154"/>
    </location>
</feature>
<evidence type="ECO:0000313" key="4">
    <source>
        <dbReference type="Proteomes" id="UP000267469"/>
    </source>
</evidence>
<dbReference type="OrthoDB" id="9768467at2"/>
<dbReference type="SUPFAM" id="SSF52540">
    <property type="entry name" value="P-loop containing nucleoside triphosphate hydrolases"/>
    <property type="match status" value="1"/>
</dbReference>
<name>A0A3N0DIL6_SINP1</name>
<dbReference type="Pfam" id="PF13635">
    <property type="entry name" value="DUF4143"/>
    <property type="match status" value="1"/>
</dbReference>
<gene>
    <name evidence="3" type="ORF">ED312_21785</name>
</gene>
<feature type="domain" description="DUF4143" evidence="2">
    <location>
        <begin position="224"/>
        <end position="336"/>
    </location>
</feature>
<dbReference type="PANTHER" id="PTHR42990:SF1">
    <property type="entry name" value="AAA+ ATPASE DOMAIN-CONTAINING PROTEIN"/>
    <property type="match status" value="1"/>
</dbReference>
<accession>A0A3N0DIL6</accession>
<organism evidence="3 4">
    <name type="scientific">Sinomicrobium pectinilyticum</name>
    <dbReference type="NCBI Taxonomy" id="1084421"/>
    <lineage>
        <taxon>Bacteria</taxon>
        <taxon>Pseudomonadati</taxon>
        <taxon>Bacteroidota</taxon>
        <taxon>Flavobacteriia</taxon>
        <taxon>Flavobacteriales</taxon>
        <taxon>Flavobacteriaceae</taxon>
        <taxon>Sinomicrobium</taxon>
    </lineage>
</organism>
<comment type="caution">
    <text evidence="3">The sequence shown here is derived from an EMBL/GenBank/DDBJ whole genome shotgun (WGS) entry which is preliminary data.</text>
</comment>
<protein>
    <submittedName>
        <fullName evidence="3">AAA family ATPase</fullName>
    </submittedName>
</protein>
<dbReference type="PANTHER" id="PTHR42990">
    <property type="entry name" value="ATPASE"/>
    <property type="match status" value="1"/>
</dbReference>
<dbReference type="InterPro" id="IPR041682">
    <property type="entry name" value="AAA_14"/>
</dbReference>
<sequence>MEALLNKSVRLVRGVKTGSVRYLFDKILWNNRLIGIKGARGTGKTTLLLQRLKTLSLPPNQATYWTLDDLYFTDSGLADTARLFYNRGGRILFLDEVHKYPAWSQHIKNLYDEYDDLQIIFTGSSIIDIAKEEVDLSRRALMYTLYGMSYREYMNFKYRSELPVLSFDEIISGTQVWQHKFPEKFRPLEYFAEYLQQGYYPFSLEDEEGFATRLQQVIRIIVEYDMAQLSGFDIKNAQKLLQLLYILSAHVPFKPNISELARKSYIHRNTINEYLHFLEEAQLIRLVYPAGISVSTLQKPEKIFLNNPNLAFALAPNATDKGNLRETFFASQVAVHHKISLPKQGDFTINDTYVFEIGGKQKGRKQIEGMEHAFVVVDDVDFPALHIPLWVFGMLY</sequence>
<evidence type="ECO:0000259" key="2">
    <source>
        <dbReference type="Pfam" id="PF13635"/>
    </source>
</evidence>
<evidence type="ECO:0000259" key="1">
    <source>
        <dbReference type="Pfam" id="PF13173"/>
    </source>
</evidence>
<dbReference type="RefSeq" id="WP_123218137.1">
    <property type="nucleotide sequence ID" value="NZ_RJTM01000172.1"/>
</dbReference>
<reference evidence="3 4" key="1">
    <citation type="submission" date="2018-10" db="EMBL/GenBank/DDBJ databases">
        <title>Sinomicrobium pectinilyticum sp. nov., a pectinase-producing bacterium isolated from alkaline and saline soil, and emended description of the genus Sinomicrobium.</title>
        <authorList>
            <person name="Cheng B."/>
            <person name="Li C."/>
            <person name="Lai Q."/>
            <person name="Du M."/>
            <person name="Shao Z."/>
            <person name="Xu P."/>
            <person name="Yang C."/>
        </authorList>
    </citation>
    <scope>NUCLEOTIDE SEQUENCE [LARGE SCALE GENOMIC DNA]</scope>
    <source>
        <strain evidence="3 4">5DNS001</strain>
    </source>
</reference>